<dbReference type="AlphaFoldDB" id="A0AAV3T8A8"/>
<feature type="transmembrane region" description="Helical" evidence="1">
    <location>
        <begin position="30"/>
        <end position="49"/>
    </location>
</feature>
<name>A0AAV3T8A8_9EURY</name>
<evidence type="ECO:0000256" key="1">
    <source>
        <dbReference type="SAM" id="Phobius"/>
    </source>
</evidence>
<evidence type="ECO:0000313" key="2">
    <source>
        <dbReference type="EMBL" id="GAA0670707.1"/>
    </source>
</evidence>
<gene>
    <name evidence="2" type="ORF">GCM10009020_16220</name>
</gene>
<accession>A0AAV3T8A8</accession>
<sequence>MLTGVVAAMVGVVGWFHWDAPFAPTVVETVTTPTGVLAAFLSGRALAFVHCQRKRDRAMAAGTKTLSSDVSLASVVTVASYTIVGLIATGIAMPFLYEVSGSFFYLAAGIAVVATPIGFLLLLYQLTELIAADRYRRGFRVMPAAWFYVASLPWIVLAWLFLTERTALYPPIPPAVRNSTPLIWGEYLTLDAWEVAYAGLCAPTALAFVYTVRRQFEAAFRRIFGL</sequence>
<reference evidence="2 3" key="1">
    <citation type="journal article" date="2019" name="Int. J. Syst. Evol. Microbiol.">
        <title>The Global Catalogue of Microorganisms (GCM) 10K type strain sequencing project: providing services to taxonomists for standard genome sequencing and annotation.</title>
        <authorList>
            <consortium name="The Broad Institute Genomics Platform"/>
            <consortium name="The Broad Institute Genome Sequencing Center for Infectious Disease"/>
            <person name="Wu L."/>
            <person name="Ma J."/>
        </authorList>
    </citation>
    <scope>NUCLEOTIDE SEQUENCE [LARGE SCALE GENOMIC DNA]</scope>
    <source>
        <strain evidence="2 3">JCM 16328</strain>
    </source>
</reference>
<evidence type="ECO:0000313" key="3">
    <source>
        <dbReference type="Proteomes" id="UP001500420"/>
    </source>
</evidence>
<organism evidence="2 3">
    <name type="scientific">Natronoarchaeum mannanilyticum</name>
    <dbReference type="NCBI Taxonomy" id="926360"/>
    <lineage>
        <taxon>Archaea</taxon>
        <taxon>Methanobacteriati</taxon>
        <taxon>Methanobacteriota</taxon>
        <taxon>Stenosarchaea group</taxon>
        <taxon>Halobacteria</taxon>
        <taxon>Halobacteriales</taxon>
        <taxon>Natronoarchaeaceae</taxon>
    </lineage>
</organism>
<feature type="transmembrane region" description="Helical" evidence="1">
    <location>
        <begin position="145"/>
        <end position="162"/>
    </location>
</feature>
<feature type="transmembrane region" description="Helical" evidence="1">
    <location>
        <begin position="195"/>
        <end position="212"/>
    </location>
</feature>
<feature type="transmembrane region" description="Helical" evidence="1">
    <location>
        <begin position="70"/>
        <end position="97"/>
    </location>
</feature>
<feature type="transmembrane region" description="Helical" evidence="1">
    <location>
        <begin position="103"/>
        <end position="124"/>
    </location>
</feature>
<proteinExistence type="predicted"/>
<comment type="caution">
    <text evidence="2">The sequence shown here is derived from an EMBL/GenBank/DDBJ whole genome shotgun (WGS) entry which is preliminary data.</text>
</comment>
<keyword evidence="1" id="KW-1133">Transmembrane helix</keyword>
<keyword evidence="1" id="KW-0472">Membrane</keyword>
<dbReference type="EMBL" id="BAAADV010000002">
    <property type="protein sequence ID" value="GAA0670707.1"/>
    <property type="molecule type" value="Genomic_DNA"/>
</dbReference>
<dbReference type="Proteomes" id="UP001500420">
    <property type="component" value="Unassembled WGS sequence"/>
</dbReference>
<keyword evidence="3" id="KW-1185">Reference proteome</keyword>
<keyword evidence="1" id="KW-0812">Transmembrane</keyword>
<protein>
    <submittedName>
        <fullName evidence="2">Uncharacterized protein</fullName>
    </submittedName>
</protein>